<proteinExistence type="predicted"/>
<feature type="transmembrane region" description="Helical" evidence="1">
    <location>
        <begin position="160"/>
        <end position="179"/>
    </location>
</feature>
<evidence type="ECO:0000256" key="1">
    <source>
        <dbReference type="SAM" id="Phobius"/>
    </source>
</evidence>
<comment type="caution">
    <text evidence="2">The sequence shown here is derived from an EMBL/GenBank/DDBJ whole genome shotgun (WGS) entry which is preliminary data.</text>
</comment>
<feature type="transmembrane region" description="Helical" evidence="1">
    <location>
        <begin position="72"/>
        <end position="99"/>
    </location>
</feature>
<keyword evidence="3" id="KW-1185">Reference proteome</keyword>
<accession>A0A4U5M2M7</accession>
<organism evidence="2 3">
    <name type="scientific">Steinernema carpocapsae</name>
    <name type="common">Entomopathogenic nematode</name>
    <dbReference type="NCBI Taxonomy" id="34508"/>
    <lineage>
        <taxon>Eukaryota</taxon>
        <taxon>Metazoa</taxon>
        <taxon>Ecdysozoa</taxon>
        <taxon>Nematoda</taxon>
        <taxon>Chromadorea</taxon>
        <taxon>Rhabditida</taxon>
        <taxon>Tylenchina</taxon>
        <taxon>Panagrolaimomorpha</taxon>
        <taxon>Strongyloidoidea</taxon>
        <taxon>Steinernematidae</taxon>
        <taxon>Steinernema</taxon>
    </lineage>
</organism>
<keyword evidence="1" id="KW-0472">Membrane</keyword>
<name>A0A4U5M2M7_STECR</name>
<reference evidence="2 3" key="2">
    <citation type="journal article" date="2019" name="G3 (Bethesda)">
        <title>Hybrid Assembly of the Genome of the Entomopathogenic Nematode Steinernema carpocapsae Identifies the X-Chromosome.</title>
        <authorList>
            <person name="Serra L."/>
            <person name="Macchietto M."/>
            <person name="Macias-Munoz A."/>
            <person name="McGill C.J."/>
            <person name="Rodriguez I.M."/>
            <person name="Rodriguez B."/>
            <person name="Murad R."/>
            <person name="Mortazavi A."/>
        </authorList>
    </citation>
    <scope>NUCLEOTIDE SEQUENCE [LARGE SCALE GENOMIC DNA]</scope>
    <source>
        <strain evidence="2 3">ALL</strain>
    </source>
</reference>
<dbReference type="OrthoDB" id="5829915at2759"/>
<feature type="transmembrane region" description="Helical" evidence="1">
    <location>
        <begin position="15"/>
        <end position="39"/>
    </location>
</feature>
<dbReference type="AlphaFoldDB" id="A0A4U5M2M7"/>
<feature type="transmembrane region" description="Helical" evidence="1">
    <location>
        <begin position="119"/>
        <end position="140"/>
    </location>
</feature>
<keyword evidence="1" id="KW-0812">Transmembrane</keyword>
<dbReference type="EMBL" id="AZBU02000010">
    <property type="protein sequence ID" value="TKR62984.1"/>
    <property type="molecule type" value="Genomic_DNA"/>
</dbReference>
<gene>
    <name evidence="2" type="ORF">L596_026875</name>
</gene>
<evidence type="ECO:0008006" key="4">
    <source>
        <dbReference type="Google" id="ProtNLM"/>
    </source>
</evidence>
<evidence type="ECO:0000313" key="3">
    <source>
        <dbReference type="Proteomes" id="UP000298663"/>
    </source>
</evidence>
<dbReference type="Proteomes" id="UP000298663">
    <property type="component" value="Unassembled WGS sequence"/>
</dbReference>
<keyword evidence="1" id="KW-1133">Transmembrane helix</keyword>
<reference evidence="2 3" key="1">
    <citation type="journal article" date="2015" name="Genome Biol.">
        <title>Comparative genomics of Steinernema reveals deeply conserved gene regulatory networks.</title>
        <authorList>
            <person name="Dillman A.R."/>
            <person name="Macchietto M."/>
            <person name="Porter C.F."/>
            <person name="Rogers A."/>
            <person name="Williams B."/>
            <person name="Antoshechkin I."/>
            <person name="Lee M.M."/>
            <person name="Goodwin Z."/>
            <person name="Lu X."/>
            <person name="Lewis E.E."/>
            <person name="Goodrich-Blair H."/>
            <person name="Stock S.P."/>
            <person name="Adams B.J."/>
            <person name="Sternberg P.W."/>
            <person name="Mortazavi A."/>
        </authorList>
    </citation>
    <scope>NUCLEOTIDE SEQUENCE [LARGE SCALE GENOMIC DNA]</scope>
    <source>
        <strain evidence="2 3">ALL</strain>
    </source>
</reference>
<sequence length="214" mass="24193">MQGVSLLAGEDYFNIANYLLQLLPVGMRVEAGLSFVLALNRLKIICGLRYPDLVHIVSCHSKKLTYKVKFQVLVVTIWAEGAVCFVSLFTPCCEFGLVPGNLLVQYNMSNPSTVIFTKILFYVLYIPIALTLIIYLVIIVFIIRMKFKYSTGSAIKEKSILAYAIIRFIVDVTIGMIYFHGNLPHTDLCDFFLTMSNLLNNLLTAPTLYLIMNR</sequence>
<protein>
    <recommendedName>
        <fullName evidence="4">G-protein coupled receptors family 1 profile domain-containing protein</fullName>
    </recommendedName>
</protein>
<evidence type="ECO:0000313" key="2">
    <source>
        <dbReference type="EMBL" id="TKR62984.1"/>
    </source>
</evidence>
<feature type="transmembrane region" description="Helical" evidence="1">
    <location>
        <begin position="191"/>
        <end position="211"/>
    </location>
</feature>